<dbReference type="EMBL" id="AGNL01027296">
    <property type="protein sequence ID" value="EJK57691.1"/>
    <property type="molecule type" value="Genomic_DNA"/>
</dbReference>
<evidence type="ECO:0000313" key="2">
    <source>
        <dbReference type="EMBL" id="EJK57691.1"/>
    </source>
</evidence>
<protein>
    <submittedName>
        <fullName evidence="2">Uncharacterized protein</fullName>
    </submittedName>
</protein>
<keyword evidence="1" id="KW-0472">Membrane</keyword>
<accession>K0S9W1</accession>
<dbReference type="Proteomes" id="UP000266841">
    <property type="component" value="Unassembled WGS sequence"/>
</dbReference>
<dbReference type="AlphaFoldDB" id="K0S9W1"/>
<keyword evidence="3" id="KW-1185">Reference proteome</keyword>
<reference evidence="2 3" key="1">
    <citation type="journal article" date="2012" name="Genome Biol.">
        <title>Genome and low-iron response of an oceanic diatom adapted to chronic iron limitation.</title>
        <authorList>
            <person name="Lommer M."/>
            <person name="Specht M."/>
            <person name="Roy A.S."/>
            <person name="Kraemer L."/>
            <person name="Andreson R."/>
            <person name="Gutowska M.A."/>
            <person name="Wolf J."/>
            <person name="Bergner S.V."/>
            <person name="Schilhabel M.B."/>
            <person name="Klostermeier U.C."/>
            <person name="Beiko R.G."/>
            <person name="Rosenstiel P."/>
            <person name="Hippler M."/>
            <person name="Laroche J."/>
        </authorList>
    </citation>
    <scope>NUCLEOTIDE SEQUENCE [LARGE SCALE GENOMIC DNA]</scope>
    <source>
        <strain evidence="2 3">CCMP1005</strain>
    </source>
</reference>
<feature type="transmembrane region" description="Helical" evidence="1">
    <location>
        <begin position="21"/>
        <end position="42"/>
    </location>
</feature>
<proteinExistence type="predicted"/>
<evidence type="ECO:0000256" key="1">
    <source>
        <dbReference type="SAM" id="Phobius"/>
    </source>
</evidence>
<feature type="non-terminal residue" evidence="2">
    <location>
        <position position="52"/>
    </location>
</feature>
<comment type="caution">
    <text evidence="2">The sequence shown here is derived from an EMBL/GenBank/DDBJ whole genome shotgun (WGS) entry which is preliminary data.</text>
</comment>
<sequence>MLSPAPAPHRTRSACTRAPRTAWLAAIAIALPPVAITLFRALGGDPYPQAGL</sequence>
<name>K0S9W1_THAOC</name>
<keyword evidence="1" id="KW-1133">Transmembrane helix</keyword>
<gene>
    <name evidence="2" type="ORF">THAOC_22235</name>
</gene>
<keyword evidence="1" id="KW-0812">Transmembrane</keyword>
<evidence type="ECO:0000313" key="3">
    <source>
        <dbReference type="Proteomes" id="UP000266841"/>
    </source>
</evidence>
<organism evidence="2 3">
    <name type="scientific">Thalassiosira oceanica</name>
    <name type="common">Marine diatom</name>
    <dbReference type="NCBI Taxonomy" id="159749"/>
    <lineage>
        <taxon>Eukaryota</taxon>
        <taxon>Sar</taxon>
        <taxon>Stramenopiles</taxon>
        <taxon>Ochrophyta</taxon>
        <taxon>Bacillariophyta</taxon>
        <taxon>Coscinodiscophyceae</taxon>
        <taxon>Thalassiosirophycidae</taxon>
        <taxon>Thalassiosirales</taxon>
        <taxon>Thalassiosiraceae</taxon>
        <taxon>Thalassiosira</taxon>
    </lineage>
</organism>